<feature type="compositionally biased region" description="Basic and acidic residues" evidence="1">
    <location>
        <begin position="239"/>
        <end position="248"/>
    </location>
</feature>
<dbReference type="EMBL" id="CAVMBE010000033">
    <property type="protein sequence ID" value="CAK4029213.1"/>
    <property type="molecule type" value="Genomic_DNA"/>
</dbReference>
<organism evidence="2 3">
    <name type="scientific">Lecanosticta acicola</name>
    <dbReference type="NCBI Taxonomy" id="111012"/>
    <lineage>
        <taxon>Eukaryota</taxon>
        <taxon>Fungi</taxon>
        <taxon>Dikarya</taxon>
        <taxon>Ascomycota</taxon>
        <taxon>Pezizomycotina</taxon>
        <taxon>Dothideomycetes</taxon>
        <taxon>Dothideomycetidae</taxon>
        <taxon>Mycosphaerellales</taxon>
        <taxon>Mycosphaerellaceae</taxon>
        <taxon>Lecanosticta</taxon>
    </lineage>
</organism>
<dbReference type="GO" id="GO:0070813">
    <property type="term" value="P:hydrogen sulfide metabolic process"/>
    <property type="evidence" value="ECO:0007669"/>
    <property type="project" value="TreeGrafter"/>
</dbReference>
<dbReference type="PANTHER" id="PTHR43084">
    <property type="entry name" value="PERSULFIDE DIOXYGENASE ETHE1"/>
    <property type="match status" value="1"/>
</dbReference>
<dbReference type="InterPro" id="IPR051682">
    <property type="entry name" value="Mito_Persulfide_Diox"/>
</dbReference>
<dbReference type="Proteomes" id="UP001296104">
    <property type="component" value="Unassembled WGS sequence"/>
</dbReference>
<keyword evidence="3" id="KW-1185">Reference proteome</keyword>
<protein>
    <recommendedName>
        <fullName evidence="4">Metallo-beta-lactamase domain-containing protein</fullName>
    </recommendedName>
</protein>
<evidence type="ECO:0000313" key="2">
    <source>
        <dbReference type="EMBL" id="CAK4029213.1"/>
    </source>
</evidence>
<dbReference type="GO" id="GO:0006749">
    <property type="term" value="P:glutathione metabolic process"/>
    <property type="evidence" value="ECO:0007669"/>
    <property type="project" value="TreeGrafter"/>
</dbReference>
<feature type="compositionally biased region" description="Low complexity" evidence="1">
    <location>
        <begin position="249"/>
        <end position="258"/>
    </location>
</feature>
<accession>A0AAI8Z0A3</accession>
<feature type="compositionally biased region" description="Low complexity" evidence="1">
    <location>
        <begin position="43"/>
        <end position="57"/>
    </location>
</feature>
<reference evidence="2" key="1">
    <citation type="submission" date="2023-11" db="EMBL/GenBank/DDBJ databases">
        <authorList>
            <person name="Alioto T."/>
            <person name="Alioto T."/>
            <person name="Gomez Garrido J."/>
        </authorList>
    </citation>
    <scope>NUCLEOTIDE SEQUENCE</scope>
</reference>
<comment type="caution">
    <text evidence="2">The sequence shown here is derived from an EMBL/GenBank/DDBJ whole genome shotgun (WGS) entry which is preliminary data.</text>
</comment>
<feature type="compositionally biased region" description="Low complexity" evidence="1">
    <location>
        <begin position="1"/>
        <end position="10"/>
    </location>
</feature>
<dbReference type="PANTHER" id="PTHR43084:SF1">
    <property type="entry name" value="PERSULFIDE DIOXYGENASE ETHE1, MITOCHONDRIAL"/>
    <property type="match status" value="1"/>
</dbReference>
<dbReference type="InterPro" id="IPR036866">
    <property type="entry name" value="RibonucZ/Hydroxyglut_hydro"/>
</dbReference>
<dbReference type="AlphaFoldDB" id="A0AAI8Z0A3"/>
<dbReference type="Gene3D" id="3.60.15.10">
    <property type="entry name" value="Ribonuclease Z/Hydroxyacylglutathione hydrolase-like"/>
    <property type="match status" value="1"/>
</dbReference>
<evidence type="ECO:0008006" key="4">
    <source>
        <dbReference type="Google" id="ProtNLM"/>
    </source>
</evidence>
<dbReference type="SUPFAM" id="SSF56281">
    <property type="entry name" value="Metallo-hydrolase/oxidoreductase"/>
    <property type="match status" value="1"/>
</dbReference>
<evidence type="ECO:0000313" key="3">
    <source>
        <dbReference type="Proteomes" id="UP001296104"/>
    </source>
</evidence>
<proteinExistence type="predicted"/>
<name>A0AAI8Z0A3_9PEZI</name>
<gene>
    <name evidence="2" type="ORF">LECACI_7A005235</name>
</gene>
<evidence type="ECO:0000256" key="1">
    <source>
        <dbReference type="SAM" id="MobiDB-lite"/>
    </source>
</evidence>
<feature type="region of interest" description="Disordered" evidence="1">
    <location>
        <begin position="238"/>
        <end position="336"/>
    </location>
</feature>
<dbReference type="GO" id="GO:0050313">
    <property type="term" value="F:sulfur dioxygenase activity"/>
    <property type="evidence" value="ECO:0007669"/>
    <property type="project" value="TreeGrafter"/>
</dbReference>
<feature type="compositionally biased region" description="Basic and acidic residues" evidence="1">
    <location>
        <begin position="285"/>
        <end position="323"/>
    </location>
</feature>
<sequence length="336" mass="38091">MGDQQQQQQQRQEEEEEGEAPLESTPPSPATPRETRPPSAYIPEVVPHQESSSSSSEPHVHTIFEASTGTWQWIVADPSTKTAIIIDPVLDAAPPPHTGIRTTAADGLLRVVREHAYRVTRILETHVHRPHCRTAAWYLRTQLGNAPRICTGKSIAGVKRMFARQYQIHDAGWSRHFDGEFHDGQRFGVGNLHCLVVQPTGESFAFVVGHHVFLGEVPSEQVMERLAGFARGYSWHPAGGEERREERPAASSSTPASPVGWATPRGSLSAMYSPLVGSPRKERKREREKEREKEKEKEKEREREREREKEREREGEKEREQRNLNRPASHIYEMAG</sequence>
<feature type="region of interest" description="Disordered" evidence="1">
    <location>
        <begin position="1"/>
        <end position="59"/>
    </location>
</feature>